<reference evidence="1" key="1">
    <citation type="submission" date="2020-01" db="EMBL/GenBank/DDBJ databases">
        <authorList>
            <person name="Meier V. D."/>
            <person name="Meier V D."/>
        </authorList>
    </citation>
    <scope>NUCLEOTIDE SEQUENCE</scope>
    <source>
        <strain evidence="1">HLG_WM_MAG_03</strain>
    </source>
</reference>
<dbReference type="SUPFAM" id="SSF52540">
    <property type="entry name" value="P-loop containing nucleoside triphosphate hydrolases"/>
    <property type="match status" value="1"/>
</dbReference>
<gene>
    <name evidence="1" type="ORF">HELGO_WM59067</name>
</gene>
<organism evidence="1">
    <name type="scientific">uncultured Sulfurovum sp</name>
    <dbReference type="NCBI Taxonomy" id="269237"/>
    <lineage>
        <taxon>Bacteria</taxon>
        <taxon>Pseudomonadati</taxon>
        <taxon>Campylobacterota</taxon>
        <taxon>Epsilonproteobacteria</taxon>
        <taxon>Campylobacterales</taxon>
        <taxon>Sulfurovaceae</taxon>
        <taxon>Sulfurovum</taxon>
        <taxon>environmental samples</taxon>
    </lineage>
</organism>
<dbReference type="GO" id="GO:0005829">
    <property type="term" value="C:cytosol"/>
    <property type="evidence" value="ECO:0007669"/>
    <property type="project" value="TreeGrafter"/>
</dbReference>
<dbReference type="PANTHER" id="PTHR47396">
    <property type="entry name" value="TYPE I RESTRICTION ENZYME ECOKI R PROTEIN"/>
    <property type="match status" value="1"/>
</dbReference>
<dbReference type="InterPro" id="IPR027417">
    <property type="entry name" value="P-loop_NTPase"/>
</dbReference>
<name>A0A6S6TU35_9BACT</name>
<dbReference type="InterPro" id="IPR050742">
    <property type="entry name" value="Helicase_Restrict-Modif_Enz"/>
</dbReference>
<protein>
    <submittedName>
        <fullName evidence="1">Uncharacterized protein</fullName>
    </submittedName>
</protein>
<dbReference type="PANTHER" id="PTHR47396:SF1">
    <property type="entry name" value="ATP-DEPENDENT HELICASE IRC3-RELATED"/>
    <property type="match status" value="1"/>
</dbReference>
<feature type="non-terminal residue" evidence="1">
    <location>
        <position position="1"/>
    </location>
</feature>
<sequence length="371" mass="43278">LHKEGKISTLIGTRSLLGEGWDAPHVNALILATQTGAYVTTNQIRGRAIRIDTNDELKTASIWHIIAMSGEMGTNELILADLHKRFKTFAGIHANALSIESGIERLKLDIDEQALKEDEVDIIEHSNNIMEQRLQDDIFNLKERWTHALEDVKEHSFKSGLQFSTKSSKVLDNFSKYVAHARAKTTFIIYSWFSSLVYNLKKLLSLRNDDGLKSKMYENDDYLSKVSNVVFYTLNKLELFHHKERANYAVRIEEVEKEYFRFSLEGASKRDNDLFLETLSQLFEPLERPKYIIVVHFLGQQEVFPVPHHFGVNRESAEVYLKIWKDFFVEFNKIELLSTYKDLGREYLLKAKAKYYAEQNEMNTRLIERWE</sequence>
<dbReference type="AlphaFoldDB" id="A0A6S6TU35"/>
<evidence type="ECO:0000313" key="1">
    <source>
        <dbReference type="EMBL" id="CAA6824252.1"/>
    </source>
</evidence>
<dbReference type="CDD" id="cd18785">
    <property type="entry name" value="SF2_C"/>
    <property type="match status" value="1"/>
</dbReference>
<proteinExistence type="predicted"/>
<dbReference type="Gene3D" id="3.40.50.300">
    <property type="entry name" value="P-loop containing nucleotide triphosphate hydrolases"/>
    <property type="match status" value="1"/>
</dbReference>
<accession>A0A6S6TU35</accession>
<dbReference type="EMBL" id="CACVAR010000366">
    <property type="protein sequence ID" value="CAA6824252.1"/>
    <property type="molecule type" value="Genomic_DNA"/>
</dbReference>